<keyword evidence="2" id="KW-1185">Reference proteome</keyword>
<evidence type="ECO:0000313" key="2">
    <source>
        <dbReference type="Proteomes" id="UP001526147"/>
    </source>
</evidence>
<comment type="caution">
    <text evidence="1">The sequence shown here is derived from an EMBL/GenBank/DDBJ whole genome shotgun (WGS) entry which is preliminary data.</text>
</comment>
<dbReference type="Proteomes" id="UP001526147">
    <property type="component" value="Unassembled WGS sequence"/>
</dbReference>
<dbReference type="RefSeq" id="WP_264144066.1">
    <property type="nucleotide sequence ID" value="NZ_JAOYEY010000048.1"/>
</dbReference>
<reference evidence="1 2" key="1">
    <citation type="submission" date="2022-10" db="EMBL/GenBank/DDBJ databases">
        <title>Draft genome assembly of moderately radiation resistant bacterium Metabacillus halosaccharovorans.</title>
        <authorList>
            <person name="Pal S."/>
            <person name="Gopinathan A."/>
        </authorList>
    </citation>
    <scope>NUCLEOTIDE SEQUENCE [LARGE SCALE GENOMIC DNA]</scope>
    <source>
        <strain evidence="1 2">VITHBRA001</strain>
    </source>
</reference>
<proteinExistence type="predicted"/>
<sequence length="62" mass="7622">MRIEKIVTYYGYDLLINSVLYKRCIHCNGWYEFKHEFGYCPDCIFSYESQSRKSKEMETKYL</sequence>
<gene>
    <name evidence="1" type="ORF">OIH86_19535</name>
</gene>
<organism evidence="1 2">
    <name type="scientific">Metabacillus halosaccharovorans</name>
    <dbReference type="NCBI Taxonomy" id="930124"/>
    <lineage>
        <taxon>Bacteria</taxon>
        <taxon>Bacillati</taxon>
        <taxon>Bacillota</taxon>
        <taxon>Bacilli</taxon>
        <taxon>Bacillales</taxon>
        <taxon>Bacillaceae</taxon>
        <taxon>Metabacillus</taxon>
    </lineage>
</organism>
<protein>
    <submittedName>
        <fullName evidence="1">Uncharacterized protein</fullName>
    </submittedName>
</protein>
<accession>A0ABT3DLC5</accession>
<name>A0ABT3DLC5_9BACI</name>
<dbReference type="EMBL" id="JAOYEY010000048">
    <property type="protein sequence ID" value="MCV9887840.1"/>
    <property type="molecule type" value="Genomic_DNA"/>
</dbReference>
<evidence type="ECO:0000313" key="1">
    <source>
        <dbReference type="EMBL" id="MCV9887840.1"/>
    </source>
</evidence>